<accession>A0AAD6IQ76</accession>
<dbReference type="GO" id="GO:0009086">
    <property type="term" value="P:methionine biosynthetic process"/>
    <property type="evidence" value="ECO:0007669"/>
    <property type="project" value="TreeGrafter"/>
</dbReference>
<organism evidence="7 8">
    <name type="scientific">Drechslerella dactyloides</name>
    <name type="common">Nematode-trapping fungus</name>
    <name type="synonym">Arthrobotrys dactyloides</name>
    <dbReference type="NCBI Taxonomy" id="74499"/>
    <lineage>
        <taxon>Eukaryota</taxon>
        <taxon>Fungi</taxon>
        <taxon>Dikarya</taxon>
        <taxon>Ascomycota</taxon>
        <taxon>Pezizomycotina</taxon>
        <taxon>Orbiliomycetes</taxon>
        <taxon>Orbiliales</taxon>
        <taxon>Orbiliaceae</taxon>
        <taxon>Drechslerella</taxon>
    </lineage>
</organism>
<evidence type="ECO:0000256" key="4">
    <source>
        <dbReference type="ARBA" id="ARBA00022833"/>
    </source>
</evidence>
<feature type="binding site" evidence="5">
    <location>
        <position position="314"/>
    </location>
    <ligand>
        <name>Zn(2+)</name>
        <dbReference type="ChEBI" id="CHEBI:29105"/>
    </ligand>
</feature>
<dbReference type="EMBL" id="JAQGDS010000013">
    <property type="protein sequence ID" value="KAJ6256424.1"/>
    <property type="molecule type" value="Genomic_DNA"/>
</dbReference>
<proteinExistence type="predicted"/>
<keyword evidence="1 5" id="KW-0489">Methyltransferase</keyword>
<gene>
    <name evidence="7" type="ORF">Dda_8925</name>
</gene>
<keyword evidence="3 5" id="KW-0479">Metal-binding</keyword>
<dbReference type="GO" id="GO:0032259">
    <property type="term" value="P:methylation"/>
    <property type="evidence" value="ECO:0007669"/>
    <property type="project" value="UniProtKB-KW"/>
</dbReference>
<dbReference type="AlphaFoldDB" id="A0AAD6IQ76"/>
<comment type="cofactor">
    <cofactor evidence="5">
        <name>Zn(2+)</name>
        <dbReference type="ChEBI" id="CHEBI:29105"/>
    </cofactor>
</comment>
<dbReference type="Pfam" id="PF02574">
    <property type="entry name" value="S-methyl_trans"/>
    <property type="match status" value="1"/>
</dbReference>
<dbReference type="PROSITE" id="PS50970">
    <property type="entry name" value="HCY"/>
    <property type="match status" value="1"/>
</dbReference>
<keyword evidence="2 5" id="KW-0808">Transferase</keyword>
<evidence type="ECO:0000256" key="5">
    <source>
        <dbReference type="PROSITE-ProRule" id="PRU00333"/>
    </source>
</evidence>
<dbReference type="Proteomes" id="UP001221413">
    <property type="component" value="Unassembled WGS sequence"/>
</dbReference>
<evidence type="ECO:0000313" key="8">
    <source>
        <dbReference type="Proteomes" id="UP001221413"/>
    </source>
</evidence>
<dbReference type="GO" id="GO:0046872">
    <property type="term" value="F:metal ion binding"/>
    <property type="evidence" value="ECO:0007669"/>
    <property type="project" value="UniProtKB-KW"/>
</dbReference>
<comment type="caution">
    <text evidence="7">The sequence shown here is derived from an EMBL/GenBank/DDBJ whole genome shotgun (WGS) entry which is preliminary data.</text>
</comment>
<evidence type="ECO:0000313" key="7">
    <source>
        <dbReference type="EMBL" id="KAJ6256424.1"/>
    </source>
</evidence>
<evidence type="ECO:0000256" key="3">
    <source>
        <dbReference type="ARBA" id="ARBA00022723"/>
    </source>
</evidence>
<sequence length="332" mass="35579">MTLITILDGATGTLLCDTTSPDSATSPLWSAADLLANPSRLSAIHKQYLAAGATYISTPTYQLTRETLLRAGITDENELRKLYAAGMQVSCDAVLQSQTAAAPALSLGSYGASLSPAQEYSGLYPPPYEYGGEGTTDALMHWHQDRLSMFAEQPAFESIAAIAVETVPSTRLDELAAVTRVLGSPRFRGKKSWVSVVYPSLPAEGVVENVVREVFRGLDSDGAPRGVGVNCSKMGTVKDVVRTYSRAMKEIGVPPEKAFLVVYPDGGLTYDVENKTWSGEQDGDVERWSTAMMDITIEANKEGCWGEIIVGGCCKTTPAHIESLAKKIVGLT</sequence>
<dbReference type="PANTHER" id="PTHR46015">
    <property type="entry name" value="ZGC:172121"/>
    <property type="match status" value="1"/>
</dbReference>
<evidence type="ECO:0000256" key="2">
    <source>
        <dbReference type="ARBA" id="ARBA00022679"/>
    </source>
</evidence>
<name>A0AAD6IQ76_DREDA</name>
<evidence type="ECO:0000256" key="1">
    <source>
        <dbReference type="ARBA" id="ARBA00022603"/>
    </source>
</evidence>
<dbReference type="InterPro" id="IPR036589">
    <property type="entry name" value="HCY_dom_sf"/>
</dbReference>
<feature type="binding site" evidence="5">
    <location>
        <position position="231"/>
    </location>
    <ligand>
        <name>Zn(2+)</name>
        <dbReference type="ChEBI" id="CHEBI:29105"/>
    </ligand>
</feature>
<protein>
    <recommendedName>
        <fullName evidence="6">Hcy-binding domain-containing protein</fullName>
    </recommendedName>
</protein>
<dbReference type="Gene3D" id="3.20.20.330">
    <property type="entry name" value="Homocysteine-binding-like domain"/>
    <property type="match status" value="1"/>
</dbReference>
<feature type="binding site" evidence="5">
    <location>
        <position position="313"/>
    </location>
    <ligand>
        <name>Zn(2+)</name>
        <dbReference type="ChEBI" id="CHEBI:29105"/>
    </ligand>
</feature>
<dbReference type="GO" id="GO:0008898">
    <property type="term" value="F:S-adenosylmethionine-homocysteine S-methyltransferase activity"/>
    <property type="evidence" value="ECO:0007669"/>
    <property type="project" value="TreeGrafter"/>
</dbReference>
<reference evidence="7" key="1">
    <citation type="submission" date="2023-01" db="EMBL/GenBank/DDBJ databases">
        <title>The chitinases involved in constricting ring structure development in the nematode-trapping fungus Drechslerella dactyloides.</title>
        <authorList>
            <person name="Wang R."/>
            <person name="Zhang L."/>
            <person name="Tang P."/>
            <person name="Li S."/>
            <person name="Liang L."/>
        </authorList>
    </citation>
    <scope>NUCLEOTIDE SEQUENCE</scope>
    <source>
        <strain evidence="7">YMF1.00031</strain>
    </source>
</reference>
<keyword evidence="4 5" id="KW-0862">Zinc</keyword>
<dbReference type="InterPro" id="IPR003726">
    <property type="entry name" value="HCY_dom"/>
</dbReference>
<dbReference type="GO" id="GO:0033528">
    <property type="term" value="P:S-methylmethionine cycle"/>
    <property type="evidence" value="ECO:0007669"/>
    <property type="project" value="TreeGrafter"/>
</dbReference>
<dbReference type="SUPFAM" id="SSF82282">
    <property type="entry name" value="Homocysteine S-methyltransferase"/>
    <property type="match status" value="1"/>
</dbReference>
<evidence type="ECO:0000259" key="6">
    <source>
        <dbReference type="PROSITE" id="PS50970"/>
    </source>
</evidence>
<feature type="domain" description="Hcy-binding" evidence="6">
    <location>
        <begin position="1"/>
        <end position="328"/>
    </location>
</feature>
<dbReference type="PANTHER" id="PTHR46015:SF1">
    <property type="entry name" value="HOMOCYSTEINE S-METHYLTRANSFERASE-LIKE ISOFORM 1"/>
    <property type="match status" value="1"/>
</dbReference>
<dbReference type="InterPro" id="IPR051486">
    <property type="entry name" value="Hcy_S-methyltransferase"/>
</dbReference>
<keyword evidence="8" id="KW-1185">Reference proteome</keyword>